<dbReference type="InterPro" id="IPR004843">
    <property type="entry name" value="Calcineurin-like_PHP"/>
</dbReference>
<accession>A0A150GQH5</accession>
<dbReference type="EMBL" id="LSYV01000011">
    <property type="protein sequence ID" value="KXZ52033.1"/>
    <property type="molecule type" value="Genomic_DNA"/>
</dbReference>
<dbReference type="GO" id="GO:0016787">
    <property type="term" value="F:hydrolase activity"/>
    <property type="evidence" value="ECO:0007669"/>
    <property type="project" value="InterPro"/>
</dbReference>
<dbReference type="Pfam" id="PF00149">
    <property type="entry name" value="Metallophos"/>
    <property type="match status" value="1"/>
</dbReference>
<proteinExistence type="predicted"/>
<feature type="region of interest" description="Disordered" evidence="1">
    <location>
        <begin position="427"/>
        <end position="477"/>
    </location>
</feature>
<reference evidence="4" key="1">
    <citation type="journal article" date="2016" name="Nat. Commun.">
        <title>The Gonium pectorale genome demonstrates co-option of cell cycle regulation during the evolution of multicellularity.</title>
        <authorList>
            <person name="Hanschen E.R."/>
            <person name="Marriage T.N."/>
            <person name="Ferris P.J."/>
            <person name="Hamaji T."/>
            <person name="Toyoda A."/>
            <person name="Fujiyama A."/>
            <person name="Neme R."/>
            <person name="Noguchi H."/>
            <person name="Minakuchi Y."/>
            <person name="Suzuki M."/>
            <person name="Kawai-Toyooka H."/>
            <person name="Smith D.R."/>
            <person name="Sparks H."/>
            <person name="Anderson J."/>
            <person name="Bakaric R."/>
            <person name="Luria V."/>
            <person name="Karger A."/>
            <person name="Kirschner M.W."/>
            <person name="Durand P.M."/>
            <person name="Michod R.E."/>
            <person name="Nozaki H."/>
            <person name="Olson B.J."/>
        </authorList>
    </citation>
    <scope>NUCLEOTIDE SEQUENCE [LARGE SCALE GENOMIC DNA]</scope>
    <source>
        <strain evidence="4">NIES-2863</strain>
    </source>
</reference>
<dbReference type="CDD" id="cd00838">
    <property type="entry name" value="MPP_superfamily"/>
    <property type="match status" value="1"/>
</dbReference>
<dbReference type="PANTHER" id="PTHR36492:SF2">
    <property type="entry name" value="[ACYL-CARRIER-PROTEIN] PHOSPHODIESTERASE PPTH"/>
    <property type="match status" value="1"/>
</dbReference>
<sequence>MQLKSDPNPTLDLERLLAARRWGEAVLAARRRLSADPRDAAAWAGMAGALAGGLREPEAAYTAYGRALAALEQQPQQQRRMAGGGDRQGWARDLATQRLECLAAVARADSNAVRARWERSGLAAAGAAAGGASGAPRGTAAPVARAGDGGARPRVFVLSDLHADTSSGGGGTHMELLRRISGTRFRRDVLLVAGDVADTLPATREALRLLKERFGRVFYVPGNHCLWLRPGLEAGAASLPDSLSKLWALLAACDELGVETVAAEVAPGLAVAPLQSWYNAAFDERDPRPGRYRFDSWCRWPVSDLDVWQLMLRLNDATLAAVDAWRQRRQAPTSASSSSTRFGSDGNGNACAGSFAGAGAGGDGPPPAASAGLVVISMSHFLPHPSLPFPRLPAEMAKAVGCRELLLLLDRLGSDVHVYGHTHMPYDGSLPAPGPLQPSPAAQLRQGQQQRRDDGGGGDGAGGAGGDEGPAAGRPSTRRYVHWPLQGQSSGRALLRCIWDGAVLCCQDVDVDGATAGE</sequence>
<feature type="compositionally biased region" description="Gly residues" evidence="1">
    <location>
        <begin position="457"/>
        <end position="468"/>
    </location>
</feature>
<keyword evidence="4" id="KW-1185">Reference proteome</keyword>
<evidence type="ECO:0000256" key="1">
    <source>
        <dbReference type="SAM" id="MobiDB-lite"/>
    </source>
</evidence>
<evidence type="ECO:0000313" key="4">
    <source>
        <dbReference type="Proteomes" id="UP000075714"/>
    </source>
</evidence>
<dbReference type="PANTHER" id="PTHR36492">
    <property type="match status" value="1"/>
</dbReference>
<feature type="domain" description="Calcineurin-like phosphoesterase" evidence="2">
    <location>
        <begin position="154"/>
        <end position="225"/>
    </location>
</feature>
<gene>
    <name evidence="3" type="ORF">GPECTOR_10g1056</name>
</gene>
<dbReference type="Proteomes" id="UP000075714">
    <property type="component" value="Unassembled WGS sequence"/>
</dbReference>
<comment type="caution">
    <text evidence="3">The sequence shown here is derived from an EMBL/GenBank/DDBJ whole genome shotgun (WGS) entry which is preliminary data.</text>
</comment>
<dbReference type="Gene3D" id="3.60.21.10">
    <property type="match status" value="1"/>
</dbReference>
<dbReference type="InterPro" id="IPR029052">
    <property type="entry name" value="Metallo-depent_PP-like"/>
</dbReference>
<organism evidence="3 4">
    <name type="scientific">Gonium pectorale</name>
    <name type="common">Green alga</name>
    <dbReference type="NCBI Taxonomy" id="33097"/>
    <lineage>
        <taxon>Eukaryota</taxon>
        <taxon>Viridiplantae</taxon>
        <taxon>Chlorophyta</taxon>
        <taxon>core chlorophytes</taxon>
        <taxon>Chlorophyceae</taxon>
        <taxon>CS clade</taxon>
        <taxon>Chlamydomonadales</taxon>
        <taxon>Volvocaceae</taxon>
        <taxon>Gonium</taxon>
    </lineage>
</organism>
<dbReference type="InterPro" id="IPR052963">
    <property type="entry name" value="Pantetheine_PDE"/>
</dbReference>
<feature type="region of interest" description="Disordered" evidence="1">
    <location>
        <begin position="128"/>
        <end position="147"/>
    </location>
</feature>
<name>A0A150GQH5_GONPE</name>
<dbReference type="SUPFAM" id="SSF56300">
    <property type="entry name" value="Metallo-dependent phosphatases"/>
    <property type="match status" value="1"/>
</dbReference>
<protein>
    <recommendedName>
        <fullName evidence="2">Calcineurin-like phosphoesterase domain-containing protein</fullName>
    </recommendedName>
</protein>
<evidence type="ECO:0000259" key="2">
    <source>
        <dbReference type="Pfam" id="PF00149"/>
    </source>
</evidence>
<dbReference type="STRING" id="33097.A0A150GQH5"/>
<dbReference type="AlphaFoldDB" id="A0A150GQH5"/>
<evidence type="ECO:0000313" key="3">
    <source>
        <dbReference type="EMBL" id="KXZ52033.1"/>
    </source>
</evidence>
<dbReference type="OrthoDB" id="550558at2759"/>